<dbReference type="Gene3D" id="3.90.1140.10">
    <property type="entry name" value="Cyclic phosphodiesterase"/>
    <property type="match status" value="1"/>
</dbReference>
<accession>A0A8J3B029</accession>
<dbReference type="SUPFAM" id="SSF55144">
    <property type="entry name" value="LigT-like"/>
    <property type="match status" value="1"/>
</dbReference>
<sequence>MKTGLVIPVPEADPLLDRLRRQFPALVREIPAHVSLLYPFVPLDDATVVAVQRLVTGTPAFELTLGAPEVRGDLGYAPVDSPGLARLVGRVRERWPDVVPYGGRFGEVPPHLTLAMGAARLDAPELPLTVTAREAWLVAFTERWTVPARFPFAPPPAPTPHDLPR</sequence>
<evidence type="ECO:0000313" key="2">
    <source>
        <dbReference type="Proteomes" id="UP000649739"/>
    </source>
</evidence>
<dbReference type="RefSeq" id="WP_189168704.1">
    <property type="nucleotide sequence ID" value="NZ_BMQB01000001.1"/>
</dbReference>
<dbReference type="AlphaFoldDB" id="A0A8J3B029"/>
<dbReference type="InterPro" id="IPR009097">
    <property type="entry name" value="Cyclic_Pdiesterase"/>
</dbReference>
<name>A0A8J3B029_9ACTN</name>
<evidence type="ECO:0008006" key="3">
    <source>
        <dbReference type="Google" id="ProtNLM"/>
    </source>
</evidence>
<protein>
    <recommendedName>
        <fullName evidence="3">2'-5' RNA ligase family protein</fullName>
    </recommendedName>
</protein>
<keyword evidence="2" id="KW-1185">Reference proteome</keyword>
<dbReference type="Proteomes" id="UP000649739">
    <property type="component" value="Unassembled WGS sequence"/>
</dbReference>
<comment type="caution">
    <text evidence="1">The sequence shown here is derived from an EMBL/GenBank/DDBJ whole genome shotgun (WGS) entry which is preliminary data.</text>
</comment>
<proteinExistence type="predicted"/>
<reference evidence="1" key="1">
    <citation type="journal article" date="2014" name="Int. J. Syst. Evol. Microbiol.">
        <title>Complete genome sequence of Corynebacterium casei LMG S-19264T (=DSM 44701T), isolated from a smear-ripened cheese.</title>
        <authorList>
            <consortium name="US DOE Joint Genome Institute (JGI-PGF)"/>
            <person name="Walter F."/>
            <person name="Albersmeier A."/>
            <person name="Kalinowski J."/>
            <person name="Ruckert C."/>
        </authorList>
    </citation>
    <scope>NUCLEOTIDE SEQUENCE</scope>
    <source>
        <strain evidence="1">JCM 3090</strain>
    </source>
</reference>
<reference evidence="1" key="2">
    <citation type="submission" date="2020-09" db="EMBL/GenBank/DDBJ databases">
        <authorList>
            <person name="Sun Q."/>
            <person name="Ohkuma M."/>
        </authorList>
    </citation>
    <scope>NUCLEOTIDE SEQUENCE</scope>
    <source>
        <strain evidence="1">JCM 3090</strain>
    </source>
</reference>
<dbReference type="Pfam" id="PF13563">
    <property type="entry name" value="2_5_RNA_ligase2"/>
    <property type="match status" value="1"/>
</dbReference>
<dbReference type="EMBL" id="BMQB01000001">
    <property type="protein sequence ID" value="GGJ81633.1"/>
    <property type="molecule type" value="Genomic_DNA"/>
</dbReference>
<evidence type="ECO:0000313" key="1">
    <source>
        <dbReference type="EMBL" id="GGJ81633.1"/>
    </source>
</evidence>
<organism evidence="1 2">
    <name type="scientific">Pilimelia anulata</name>
    <dbReference type="NCBI Taxonomy" id="53371"/>
    <lineage>
        <taxon>Bacteria</taxon>
        <taxon>Bacillati</taxon>
        <taxon>Actinomycetota</taxon>
        <taxon>Actinomycetes</taxon>
        <taxon>Micromonosporales</taxon>
        <taxon>Micromonosporaceae</taxon>
        <taxon>Pilimelia</taxon>
    </lineage>
</organism>
<gene>
    <name evidence="1" type="ORF">GCM10010123_09280</name>
</gene>